<dbReference type="RefSeq" id="WP_275706988.1">
    <property type="nucleotide sequence ID" value="NZ_JANCMW010000007.1"/>
</dbReference>
<evidence type="ECO:0000256" key="1">
    <source>
        <dbReference type="ARBA" id="ARBA00000798"/>
    </source>
</evidence>
<sequence>MTVKLLIGLIILTITTTSLYHILKPLPPGISYQGAEHPLVNARLLTDRTLHFGNEEPRLDHEIFDEVLDMISGARRFILVDMFLFNDTRAEGSRQRPLARELTEALIKRREANPGMRIMVISDPINTVYGGTVSPYFQQLRKAGIPVVETRLERLRDSNPLWSGLWRFCCQWMGNSATGGWLPNALGEQPITLRSYLALPNFKANHRKTVVVDSEDGFSALVTSANPHDGSSRHSNVGLRFGGPAVADLLQSERAVLAMSGANTDVVDEMISNLPQPESDFTPDSGATVSIVTESAILASAREMIETAEPGDQLDLAMFYLSHRTLLQALKHAHQRGVRVRVLLDANNDAFGMKKNGIPNRQAAMELNGVGITVRWCNTEGEQCHSKLLVRRDTDGRAQLLLGSANFTRRNLDDLNLETSVRVRSDVRSEIVRKAAGFFDEQWDHGPGETPVMSLPYKAWADESRLRYWQYRLMEATGLSTF</sequence>
<evidence type="ECO:0000256" key="2">
    <source>
        <dbReference type="ARBA" id="ARBA00008664"/>
    </source>
</evidence>
<evidence type="ECO:0000313" key="9">
    <source>
        <dbReference type="Proteomes" id="UP001143391"/>
    </source>
</evidence>
<dbReference type="CDD" id="cd09130">
    <property type="entry name" value="PLDc_unchar2_2"/>
    <property type="match status" value="1"/>
</dbReference>
<evidence type="ECO:0000259" key="7">
    <source>
        <dbReference type="PROSITE" id="PS50035"/>
    </source>
</evidence>
<evidence type="ECO:0000256" key="4">
    <source>
        <dbReference type="ARBA" id="ARBA00022801"/>
    </source>
</evidence>
<gene>
    <name evidence="8" type="ORF">NLU14_12490</name>
</gene>
<evidence type="ECO:0000256" key="6">
    <source>
        <dbReference type="ARBA" id="ARBA00023098"/>
    </source>
</evidence>
<dbReference type="PANTHER" id="PTHR43856">
    <property type="entry name" value="CARDIOLIPIN HYDROLASE"/>
    <property type="match status" value="1"/>
</dbReference>
<keyword evidence="9" id="KW-1185">Reference proteome</keyword>
<dbReference type="InterPro" id="IPR025202">
    <property type="entry name" value="PLD-like_dom"/>
</dbReference>
<keyword evidence="6" id="KW-0443">Lipid metabolism</keyword>
<dbReference type="PANTHER" id="PTHR43856:SF1">
    <property type="entry name" value="MITOCHONDRIAL CARDIOLIPIN HYDROLASE"/>
    <property type="match status" value="1"/>
</dbReference>
<dbReference type="Pfam" id="PF13091">
    <property type="entry name" value="PLDc_2"/>
    <property type="match status" value="1"/>
</dbReference>
<comment type="catalytic activity">
    <reaction evidence="1">
        <text>a 1,2-diacyl-sn-glycero-3-phosphocholine + H2O = a 1,2-diacyl-sn-glycero-3-phosphate + choline + H(+)</text>
        <dbReference type="Rhea" id="RHEA:14445"/>
        <dbReference type="ChEBI" id="CHEBI:15354"/>
        <dbReference type="ChEBI" id="CHEBI:15377"/>
        <dbReference type="ChEBI" id="CHEBI:15378"/>
        <dbReference type="ChEBI" id="CHEBI:57643"/>
        <dbReference type="ChEBI" id="CHEBI:58608"/>
        <dbReference type="EC" id="3.1.4.4"/>
    </reaction>
</comment>
<dbReference type="Proteomes" id="UP001143391">
    <property type="component" value="Unassembled WGS sequence"/>
</dbReference>
<dbReference type="EMBL" id="JANCMW010000007">
    <property type="protein sequence ID" value="MDF0751044.1"/>
    <property type="molecule type" value="Genomic_DNA"/>
</dbReference>
<organism evidence="8 9">
    <name type="scientific">Marinobacter iranensis</name>
    <dbReference type="NCBI Taxonomy" id="2962607"/>
    <lineage>
        <taxon>Bacteria</taxon>
        <taxon>Pseudomonadati</taxon>
        <taxon>Pseudomonadota</taxon>
        <taxon>Gammaproteobacteria</taxon>
        <taxon>Pseudomonadales</taxon>
        <taxon>Marinobacteraceae</taxon>
        <taxon>Marinobacter</taxon>
    </lineage>
</organism>
<proteinExistence type="inferred from homology"/>
<keyword evidence="5" id="KW-0442">Lipid degradation</keyword>
<dbReference type="Gene3D" id="3.30.870.10">
    <property type="entry name" value="Endonuclease Chain A"/>
    <property type="match status" value="2"/>
</dbReference>
<reference evidence="8" key="1">
    <citation type="submission" date="2022-07" db="EMBL/GenBank/DDBJ databases">
        <title>Marinobacter iranensis a new bacterium isolate from a hipersaline lake in Iran.</title>
        <authorList>
            <person name="Mohammad A.M.A."/>
            <person name="Cristina S.-P."/>
            <person name="Antonio V."/>
        </authorList>
    </citation>
    <scope>NUCLEOTIDE SEQUENCE</scope>
    <source>
        <strain evidence="8">71-i</strain>
    </source>
</reference>
<protein>
    <recommendedName>
        <fullName evidence="3">phospholipase D</fullName>
        <ecNumber evidence="3">3.1.4.4</ecNumber>
    </recommendedName>
</protein>
<name>A0ABT5YBK7_9GAMM</name>
<feature type="domain" description="PLD phosphodiesterase" evidence="7">
    <location>
        <begin position="201"/>
        <end position="231"/>
    </location>
</feature>
<dbReference type="CDD" id="cd09129">
    <property type="entry name" value="PLDc_unchar2_1"/>
    <property type="match status" value="1"/>
</dbReference>
<evidence type="ECO:0000313" key="8">
    <source>
        <dbReference type="EMBL" id="MDF0751044.1"/>
    </source>
</evidence>
<dbReference type="InterPro" id="IPR051406">
    <property type="entry name" value="PLD_domain"/>
</dbReference>
<comment type="caution">
    <text evidence="8">The sequence shown here is derived from an EMBL/GenBank/DDBJ whole genome shotgun (WGS) entry which is preliminary data.</text>
</comment>
<dbReference type="InterPro" id="IPR001736">
    <property type="entry name" value="PLipase_D/transphosphatidylase"/>
</dbReference>
<evidence type="ECO:0000256" key="3">
    <source>
        <dbReference type="ARBA" id="ARBA00012027"/>
    </source>
</evidence>
<dbReference type="PROSITE" id="PS50035">
    <property type="entry name" value="PLD"/>
    <property type="match status" value="1"/>
</dbReference>
<dbReference type="SUPFAM" id="SSF56024">
    <property type="entry name" value="Phospholipase D/nuclease"/>
    <property type="match status" value="2"/>
</dbReference>
<accession>A0ABT5YBK7</accession>
<evidence type="ECO:0000256" key="5">
    <source>
        <dbReference type="ARBA" id="ARBA00022963"/>
    </source>
</evidence>
<dbReference type="EC" id="3.1.4.4" evidence="3"/>
<keyword evidence="4" id="KW-0378">Hydrolase</keyword>
<comment type="similarity">
    <text evidence="2">Belongs to the phospholipase D family.</text>
</comment>